<sequence>MPTPFQQPANPLTANAFTGVLGGPSFAVGSQPCVGVQIADVTLSSAQILALLSTPVTIIPAPGVTGWTIVPLMAIIRLIGGGAAYTDVGGAVSFNSGSASWALAANTIFLTTVSPNRAIQKFPFPNVLDTAANPPTDDNAALTISKITNNFAAGTGTCHITVYYVIDASL</sequence>
<dbReference type="Proteomes" id="UP000567293">
    <property type="component" value="Unassembled WGS sequence"/>
</dbReference>
<protein>
    <submittedName>
        <fullName evidence="1">Uncharacterized protein</fullName>
    </submittedName>
</protein>
<name>A0A7V8NR08_9BACT</name>
<reference evidence="1" key="1">
    <citation type="submission" date="2020-06" db="EMBL/GenBank/DDBJ databases">
        <title>Legume-microbial interactions unlock mineral nutrients during tropical forest succession.</title>
        <authorList>
            <person name="Epihov D.Z."/>
        </authorList>
    </citation>
    <scope>NUCLEOTIDE SEQUENCE [LARGE SCALE GENOMIC DNA]</scope>
    <source>
        <strain evidence="1">Pan2503</strain>
    </source>
</reference>
<gene>
    <name evidence="1" type="ORF">HRJ53_12920</name>
</gene>
<organism evidence="1 2">
    <name type="scientific">Candidatus Acidiferrum panamense</name>
    <dbReference type="NCBI Taxonomy" id="2741543"/>
    <lineage>
        <taxon>Bacteria</taxon>
        <taxon>Pseudomonadati</taxon>
        <taxon>Acidobacteriota</taxon>
        <taxon>Terriglobia</taxon>
        <taxon>Candidatus Acidiferrales</taxon>
        <taxon>Candidatus Acidiferrum</taxon>
    </lineage>
</organism>
<keyword evidence="2" id="KW-1185">Reference proteome</keyword>
<comment type="caution">
    <text evidence="1">The sequence shown here is derived from an EMBL/GenBank/DDBJ whole genome shotgun (WGS) entry which is preliminary data.</text>
</comment>
<dbReference type="EMBL" id="JACDQQ010001254">
    <property type="protein sequence ID" value="MBA0085893.1"/>
    <property type="molecule type" value="Genomic_DNA"/>
</dbReference>
<accession>A0A7V8NR08</accession>
<dbReference type="AlphaFoldDB" id="A0A7V8NR08"/>
<evidence type="ECO:0000313" key="1">
    <source>
        <dbReference type="EMBL" id="MBA0085893.1"/>
    </source>
</evidence>
<evidence type="ECO:0000313" key="2">
    <source>
        <dbReference type="Proteomes" id="UP000567293"/>
    </source>
</evidence>
<proteinExistence type="predicted"/>